<dbReference type="AlphaFoldDB" id="A0A8A7KHE7"/>
<name>A0A8A7KHE7_9FIRM</name>
<proteinExistence type="predicted"/>
<protein>
    <submittedName>
        <fullName evidence="6">Helix-turn-helix domain-containing protein</fullName>
    </submittedName>
</protein>
<dbReference type="Pfam" id="PF02311">
    <property type="entry name" value="AraC_binding"/>
    <property type="match status" value="1"/>
</dbReference>
<keyword evidence="4" id="KW-0472">Membrane</keyword>
<reference evidence="6" key="1">
    <citation type="submission" date="2019-12" db="EMBL/GenBank/DDBJ databases">
        <authorList>
            <person name="zhang j."/>
            <person name="sun C.M."/>
        </authorList>
    </citation>
    <scope>NUCLEOTIDE SEQUENCE</scope>
    <source>
        <strain evidence="6">NS-1</strain>
    </source>
</reference>
<dbReference type="EMBL" id="CP046640">
    <property type="protein sequence ID" value="QTL97302.1"/>
    <property type="molecule type" value="Genomic_DNA"/>
</dbReference>
<evidence type="ECO:0000256" key="2">
    <source>
        <dbReference type="ARBA" id="ARBA00023125"/>
    </source>
</evidence>
<evidence type="ECO:0000256" key="1">
    <source>
        <dbReference type="ARBA" id="ARBA00023015"/>
    </source>
</evidence>
<dbReference type="SUPFAM" id="SSF46689">
    <property type="entry name" value="Homeodomain-like"/>
    <property type="match status" value="2"/>
</dbReference>
<evidence type="ECO:0000313" key="7">
    <source>
        <dbReference type="Proteomes" id="UP000665020"/>
    </source>
</evidence>
<dbReference type="InterPro" id="IPR014710">
    <property type="entry name" value="RmlC-like_jellyroll"/>
</dbReference>
<dbReference type="SMART" id="SM00342">
    <property type="entry name" value="HTH_ARAC"/>
    <property type="match status" value="1"/>
</dbReference>
<dbReference type="GO" id="GO:0043565">
    <property type="term" value="F:sequence-specific DNA binding"/>
    <property type="evidence" value="ECO:0007669"/>
    <property type="project" value="InterPro"/>
</dbReference>
<feature type="transmembrane region" description="Helical" evidence="4">
    <location>
        <begin position="136"/>
        <end position="155"/>
    </location>
</feature>
<organism evidence="6 7">
    <name type="scientific">Iocasia fonsfrigidae</name>
    <dbReference type="NCBI Taxonomy" id="2682810"/>
    <lineage>
        <taxon>Bacteria</taxon>
        <taxon>Bacillati</taxon>
        <taxon>Bacillota</taxon>
        <taxon>Clostridia</taxon>
        <taxon>Halanaerobiales</taxon>
        <taxon>Halanaerobiaceae</taxon>
        <taxon>Iocasia</taxon>
    </lineage>
</organism>
<dbReference type="SUPFAM" id="SSF51215">
    <property type="entry name" value="Regulatory protein AraC"/>
    <property type="match status" value="1"/>
</dbReference>
<dbReference type="PRINTS" id="PR00032">
    <property type="entry name" value="HTHARAC"/>
</dbReference>
<dbReference type="InterPro" id="IPR037923">
    <property type="entry name" value="HTH-like"/>
</dbReference>
<dbReference type="KEGG" id="ifn:GM661_04545"/>
<dbReference type="PANTHER" id="PTHR43280">
    <property type="entry name" value="ARAC-FAMILY TRANSCRIPTIONAL REGULATOR"/>
    <property type="match status" value="1"/>
</dbReference>
<evidence type="ECO:0000313" key="6">
    <source>
        <dbReference type="EMBL" id="QTL97302.1"/>
    </source>
</evidence>
<keyword evidence="4" id="KW-1133">Transmembrane helix</keyword>
<dbReference type="InterPro" id="IPR003313">
    <property type="entry name" value="AraC-bd"/>
</dbReference>
<evidence type="ECO:0000256" key="4">
    <source>
        <dbReference type="SAM" id="Phobius"/>
    </source>
</evidence>
<dbReference type="Pfam" id="PF12833">
    <property type="entry name" value="HTH_18"/>
    <property type="match status" value="1"/>
</dbReference>
<evidence type="ECO:0000256" key="3">
    <source>
        <dbReference type="ARBA" id="ARBA00023163"/>
    </source>
</evidence>
<sequence length="281" mass="33244">MTPEKSDLIVEHISRKGAPFNMAARHYHDQYEIYYLLNGERYYFIDNRTYHIKKGDIVLIDKNILHKTNTTREYPHERILIQFSTDITDKITKDIDLYHCFHLKQNVYSLNPEEQLWMENHLFNILQEKKKKQAGYFTYVTILITELLIFLNRFIKSTTSCSANYPNETHKKISEIAGFINNNFNNKLSLTELAEQFNYSPTYLSKTFKKVTGFSFVEYKNNVRIKEASKLLQQSSLNITEIACQVGYNNLTHFGRIFKNITGHSPLKYRKIKENSRKKIN</sequence>
<keyword evidence="1" id="KW-0805">Transcription regulation</keyword>
<dbReference type="InterPro" id="IPR009057">
    <property type="entry name" value="Homeodomain-like_sf"/>
</dbReference>
<dbReference type="Gene3D" id="1.10.10.60">
    <property type="entry name" value="Homeodomain-like"/>
    <property type="match status" value="2"/>
</dbReference>
<keyword evidence="2" id="KW-0238">DNA-binding</keyword>
<dbReference type="RefSeq" id="WP_230868934.1">
    <property type="nucleotide sequence ID" value="NZ_CP046640.1"/>
</dbReference>
<dbReference type="PANTHER" id="PTHR43280:SF28">
    <property type="entry name" value="HTH-TYPE TRANSCRIPTIONAL ACTIVATOR RHAS"/>
    <property type="match status" value="1"/>
</dbReference>
<accession>A0A8A7KHE7</accession>
<dbReference type="PROSITE" id="PS00041">
    <property type="entry name" value="HTH_ARAC_FAMILY_1"/>
    <property type="match status" value="1"/>
</dbReference>
<dbReference type="Gene3D" id="2.60.120.10">
    <property type="entry name" value="Jelly Rolls"/>
    <property type="match status" value="1"/>
</dbReference>
<evidence type="ECO:0000259" key="5">
    <source>
        <dbReference type="PROSITE" id="PS01124"/>
    </source>
</evidence>
<dbReference type="Proteomes" id="UP000665020">
    <property type="component" value="Chromosome"/>
</dbReference>
<keyword evidence="3" id="KW-0804">Transcription</keyword>
<dbReference type="InterPro" id="IPR018060">
    <property type="entry name" value="HTH_AraC"/>
</dbReference>
<dbReference type="GO" id="GO:0003700">
    <property type="term" value="F:DNA-binding transcription factor activity"/>
    <property type="evidence" value="ECO:0007669"/>
    <property type="project" value="InterPro"/>
</dbReference>
<dbReference type="PROSITE" id="PS01124">
    <property type="entry name" value="HTH_ARAC_FAMILY_2"/>
    <property type="match status" value="1"/>
</dbReference>
<gene>
    <name evidence="6" type="ORF">GM661_04545</name>
</gene>
<feature type="domain" description="HTH araC/xylS-type" evidence="5">
    <location>
        <begin position="174"/>
        <end position="272"/>
    </location>
</feature>
<dbReference type="InterPro" id="IPR020449">
    <property type="entry name" value="Tscrpt_reg_AraC-type_HTH"/>
</dbReference>
<keyword evidence="4" id="KW-0812">Transmembrane</keyword>
<keyword evidence="7" id="KW-1185">Reference proteome</keyword>
<dbReference type="InterPro" id="IPR018062">
    <property type="entry name" value="HTH_AraC-typ_CS"/>
</dbReference>